<dbReference type="GO" id="GO:0005694">
    <property type="term" value="C:chromosome"/>
    <property type="evidence" value="ECO:0007669"/>
    <property type="project" value="UniProtKB-SubCell"/>
</dbReference>
<proteinExistence type="predicted"/>
<dbReference type="PANTHER" id="PTHR46307:SF4">
    <property type="entry name" value="G9A, ISOFORM B"/>
    <property type="match status" value="1"/>
</dbReference>
<dbReference type="GO" id="GO:0016279">
    <property type="term" value="F:protein-lysine N-methyltransferase activity"/>
    <property type="evidence" value="ECO:0007669"/>
    <property type="project" value="InterPro"/>
</dbReference>
<dbReference type="Gene3D" id="1.25.40.20">
    <property type="entry name" value="Ankyrin repeat-containing domain"/>
    <property type="match status" value="1"/>
</dbReference>
<dbReference type="PANTHER" id="PTHR46307">
    <property type="entry name" value="G9A, ISOFORM B"/>
    <property type="match status" value="1"/>
</dbReference>
<sequence>MQNLQSVVHSLSFIYKVLSSNQTDIIFTSETLQASKSNCRRKCTRLNRICMEEPPFCHCHSSSTRIVPLAAIVRWKCSATDKRYGVITFCRRNAEYLVRADCVEKPFCEIHVRLYIQHRKCLFCNVFCTQCPENTVGDGFVVCEIVGESHWTHEACSRLNYYQCSHCFSKYLKPKFISELDYKELLGFVRFIHLTEEKRYVVKILLSSNLMRNYTLVFATLQMSFCTKEERKMIRFVYEEQVLKAEDQPFLDCYSNESKNCVCVSRALQFSLSEKRKTDEDVKNIISQILQCSCLPALLILLELLMDVLFRCETDVKRVICNKLAKCNEYFTMAVKKNLPIFARFLWLYKEDNSDDLTLLFYALSRKYWDVAATFFYYGFRERTRTNLSSYFSILIQQYCSGISLLHKAFCQLTIEAVSFLLENGVSLYELNEDNQSILHLLAETEVVEFDEPVVRSMFDEIPCGNSIIDLADVNGKTALDIAFECKNWLIIDFYCQRCCSSKLVLVLGSLRCLLSKKAAMTTVVELDFIPRDLLWLRDLYQRNLASKIFTVKEMDLSSGKERVSVPVENSVFDDEVLDGNEFTYVSVLNRPTFFNKQCDLSLACRCTGVCRESCDCMSRCPYTEDGYLTDEYIQFALDGRAGIITECNQSCLCIPNCISKVAQKGMKAHLQIFRTVRYGWGVKAADEISKGQFICEYTGDLIKSAVLEEDNDDSYLLEVKVHFGYVLFVSQFYQSHLTFQEGLYIDAKSCGNVSRFINHSCEANLVMLRVVWDTYTQHTPHICFFAKEDISKGEELTLDYGEDWWKAKAGSVLCHCNSESCRYDTIEKLNDPVEDTEE</sequence>
<evidence type="ECO:0000256" key="2">
    <source>
        <dbReference type="ARBA" id="ARBA00022454"/>
    </source>
</evidence>
<keyword evidence="3" id="KW-0808">Transferase</keyword>
<dbReference type="GO" id="GO:0032259">
    <property type="term" value="P:methylation"/>
    <property type="evidence" value="ECO:0007669"/>
    <property type="project" value="UniProtKB-KW"/>
</dbReference>
<evidence type="ECO:0000259" key="5">
    <source>
        <dbReference type="PROSITE" id="PS50280"/>
    </source>
</evidence>
<dbReference type="Gene3D" id="2.170.270.10">
    <property type="entry name" value="SET domain"/>
    <property type="match status" value="1"/>
</dbReference>
<dbReference type="SUPFAM" id="SSF48403">
    <property type="entry name" value="Ankyrin repeat"/>
    <property type="match status" value="1"/>
</dbReference>
<dbReference type="STRING" id="451379.A0A0N5A9K5"/>
<feature type="domain" description="SET" evidence="5">
    <location>
        <begin position="669"/>
        <end position="802"/>
    </location>
</feature>
<reference evidence="7" key="1">
    <citation type="submission" date="2017-02" db="UniProtKB">
        <authorList>
            <consortium name="WormBaseParasite"/>
        </authorList>
    </citation>
    <scope>IDENTIFICATION</scope>
</reference>
<protein>
    <submittedName>
        <fullName evidence="7">SET domain-containing protein</fullName>
    </submittedName>
</protein>
<dbReference type="SUPFAM" id="SSF82199">
    <property type="entry name" value="SET domain"/>
    <property type="match status" value="1"/>
</dbReference>
<dbReference type="SMART" id="SM00468">
    <property type="entry name" value="PreSET"/>
    <property type="match status" value="1"/>
</dbReference>
<dbReference type="InterPro" id="IPR001214">
    <property type="entry name" value="SET_dom"/>
</dbReference>
<evidence type="ECO:0000256" key="3">
    <source>
        <dbReference type="ARBA" id="ARBA00022603"/>
    </source>
</evidence>
<dbReference type="WBParaSite" id="SMUV_0000078601-mRNA-1">
    <property type="protein sequence ID" value="SMUV_0000078601-mRNA-1"/>
    <property type="gene ID" value="SMUV_0000078601"/>
</dbReference>
<dbReference type="InterPro" id="IPR043550">
    <property type="entry name" value="EHMT1/EHMT2"/>
</dbReference>
<dbReference type="GO" id="GO:0008270">
    <property type="term" value="F:zinc ion binding"/>
    <property type="evidence" value="ECO:0007669"/>
    <property type="project" value="InterPro"/>
</dbReference>
<keyword evidence="4" id="KW-0949">S-adenosyl-L-methionine</keyword>
<accession>A0A0N5A9K5</accession>
<dbReference type="GO" id="GO:0005634">
    <property type="term" value="C:nucleus"/>
    <property type="evidence" value="ECO:0007669"/>
    <property type="project" value="InterPro"/>
</dbReference>
<comment type="subcellular location">
    <subcellularLocation>
        <location evidence="1">Chromosome</location>
    </subcellularLocation>
</comment>
<dbReference type="InterPro" id="IPR036770">
    <property type="entry name" value="Ankyrin_rpt-contain_sf"/>
</dbReference>
<dbReference type="InterPro" id="IPR007728">
    <property type="entry name" value="Pre-SET_dom"/>
</dbReference>
<dbReference type="GO" id="GO:0042054">
    <property type="term" value="F:histone methyltransferase activity"/>
    <property type="evidence" value="ECO:0007669"/>
    <property type="project" value="InterPro"/>
</dbReference>
<organism evidence="6 7">
    <name type="scientific">Syphacia muris</name>
    <dbReference type="NCBI Taxonomy" id="451379"/>
    <lineage>
        <taxon>Eukaryota</taxon>
        <taxon>Metazoa</taxon>
        <taxon>Ecdysozoa</taxon>
        <taxon>Nematoda</taxon>
        <taxon>Chromadorea</taxon>
        <taxon>Rhabditida</taxon>
        <taxon>Spirurina</taxon>
        <taxon>Oxyuridomorpha</taxon>
        <taxon>Oxyuroidea</taxon>
        <taxon>Oxyuridae</taxon>
        <taxon>Syphacia</taxon>
    </lineage>
</organism>
<keyword evidence="6" id="KW-1185">Reference proteome</keyword>
<dbReference type="PROSITE" id="PS50280">
    <property type="entry name" value="SET"/>
    <property type="match status" value="1"/>
</dbReference>
<keyword evidence="2" id="KW-0158">Chromosome</keyword>
<evidence type="ECO:0000256" key="4">
    <source>
        <dbReference type="ARBA" id="ARBA00022691"/>
    </source>
</evidence>
<dbReference type="AlphaFoldDB" id="A0A0N5A9K5"/>
<dbReference type="Pfam" id="PF00856">
    <property type="entry name" value="SET"/>
    <property type="match status" value="1"/>
</dbReference>
<name>A0A0N5A9K5_9BILA</name>
<keyword evidence="3" id="KW-0489">Methyltransferase</keyword>
<evidence type="ECO:0000313" key="7">
    <source>
        <dbReference type="WBParaSite" id="SMUV_0000078601-mRNA-1"/>
    </source>
</evidence>
<dbReference type="Proteomes" id="UP000046393">
    <property type="component" value="Unplaced"/>
</dbReference>
<evidence type="ECO:0000313" key="6">
    <source>
        <dbReference type="Proteomes" id="UP000046393"/>
    </source>
</evidence>
<dbReference type="SMART" id="SM00317">
    <property type="entry name" value="SET"/>
    <property type="match status" value="1"/>
</dbReference>
<dbReference type="InterPro" id="IPR046341">
    <property type="entry name" value="SET_dom_sf"/>
</dbReference>
<evidence type="ECO:0000256" key="1">
    <source>
        <dbReference type="ARBA" id="ARBA00004286"/>
    </source>
</evidence>
<dbReference type="GO" id="GO:0002039">
    <property type="term" value="F:p53 binding"/>
    <property type="evidence" value="ECO:0007669"/>
    <property type="project" value="InterPro"/>
</dbReference>